<dbReference type="InterPro" id="IPR006311">
    <property type="entry name" value="TAT_signal"/>
</dbReference>
<dbReference type="PANTHER" id="PTHR33711">
    <property type="entry name" value="DIOXYGENASE, PUTATIVE (AFU_ORTHOLOGUE AFUA_2G02910)-RELATED"/>
    <property type="match status" value="1"/>
</dbReference>
<dbReference type="PROSITE" id="PS00083">
    <property type="entry name" value="INTRADIOL_DIOXYGENAS"/>
    <property type="match status" value="1"/>
</dbReference>
<dbReference type="AlphaFoldDB" id="A0A7C2JYV2"/>
<dbReference type="CDD" id="cd03459">
    <property type="entry name" value="3_4-PCD"/>
    <property type="match status" value="1"/>
</dbReference>
<keyword evidence="2 6" id="KW-0223">Dioxygenase</keyword>
<dbReference type="Gene3D" id="2.60.130.10">
    <property type="entry name" value="Aromatic compound dioxygenase"/>
    <property type="match status" value="1"/>
</dbReference>
<evidence type="ECO:0000256" key="3">
    <source>
        <dbReference type="ARBA" id="ARBA00023002"/>
    </source>
</evidence>
<name>A0A7C2JYV2_9PLAN</name>
<evidence type="ECO:0000256" key="1">
    <source>
        <dbReference type="ARBA" id="ARBA00007825"/>
    </source>
</evidence>
<dbReference type="EMBL" id="DSOK01000050">
    <property type="protein sequence ID" value="HEN14138.1"/>
    <property type="molecule type" value="Genomic_DNA"/>
</dbReference>
<dbReference type="GO" id="GO:0008199">
    <property type="term" value="F:ferric iron binding"/>
    <property type="evidence" value="ECO:0007669"/>
    <property type="project" value="InterPro"/>
</dbReference>
<dbReference type="SUPFAM" id="SSF49482">
    <property type="entry name" value="Aromatic compound dioxygenase"/>
    <property type="match status" value="1"/>
</dbReference>
<proteinExistence type="inferred from homology"/>
<dbReference type="PANTHER" id="PTHR33711:SF9">
    <property type="entry name" value="PROTOCATECHUATE 3,4-DIOXYGENASE ALPHA CHAIN"/>
    <property type="match status" value="1"/>
</dbReference>
<keyword evidence="3" id="KW-0560">Oxidoreductase</keyword>
<protein>
    <submittedName>
        <fullName evidence="6">Intradiol ring-cleavage dioxygenase</fullName>
    </submittedName>
</protein>
<dbReference type="Pfam" id="PF00775">
    <property type="entry name" value="Dioxygenase_C"/>
    <property type="match status" value="1"/>
</dbReference>
<feature type="region of interest" description="Disordered" evidence="4">
    <location>
        <begin position="217"/>
        <end position="257"/>
    </location>
</feature>
<comment type="similarity">
    <text evidence="1">Belongs to the intradiol ring-cleavage dioxygenase family.</text>
</comment>
<dbReference type="InterPro" id="IPR050770">
    <property type="entry name" value="Intradiol_RC_Dioxygenase"/>
</dbReference>
<dbReference type="GO" id="GO:0018578">
    <property type="term" value="F:protocatechuate 3,4-dioxygenase activity"/>
    <property type="evidence" value="ECO:0007669"/>
    <property type="project" value="InterPro"/>
</dbReference>
<evidence type="ECO:0000256" key="2">
    <source>
        <dbReference type="ARBA" id="ARBA00022964"/>
    </source>
</evidence>
<evidence type="ECO:0000256" key="4">
    <source>
        <dbReference type="SAM" id="MobiDB-lite"/>
    </source>
</evidence>
<dbReference type="InterPro" id="IPR000627">
    <property type="entry name" value="Intradiol_dOase_C"/>
</dbReference>
<dbReference type="InterPro" id="IPR015889">
    <property type="entry name" value="Intradiol_dOase_core"/>
</dbReference>
<dbReference type="InterPro" id="IPR039387">
    <property type="entry name" value="3_4-PCD"/>
</dbReference>
<sequence>MVSDLIPIPSRRQFLRQTTFLAAAFATRGAFADMLAPTPRLTEGPFYPDKLPLDTDNDLLILNDSLTPAVGEITYLTGRVLGPNGSPVRNAFVEIWQVDNNGAYLHTGDSRHELLDKNFQGYGRFLTDSEGRYSFRTIKPVPYPGRTPHIHLAVSRNGKRALTTQLLIKGHPQNERDGVFRALTDPAQRERLLVDFTPLPQSKLGELHAKFDVVLGVTPADDDDGLKGVAKPDRETGGGGRPPGGPGGRPPGPPPRN</sequence>
<evidence type="ECO:0000259" key="5">
    <source>
        <dbReference type="PROSITE" id="PS00083"/>
    </source>
</evidence>
<organism evidence="6">
    <name type="scientific">Schlesneria paludicola</name>
    <dbReference type="NCBI Taxonomy" id="360056"/>
    <lineage>
        <taxon>Bacteria</taxon>
        <taxon>Pseudomonadati</taxon>
        <taxon>Planctomycetota</taxon>
        <taxon>Planctomycetia</taxon>
        <taxon>Planctomycetales</taxon>
        <taxon>Planctomycetaceae</taxon>
        <taxon>Schlesneria</taxon>
    </lineage>
</organism>
<reference evidence="6" key="1">
    <citation type="journal article" date="2020" name="mSystems">
        <title>Genome- and Community-Level Interaction Insights into Carbon Utilization and Element Cycling Functions of Hydrothermarchaeota in Hydrothermal Sediment.</title>
        <authorList>
            <person name="Zhou Z."/>
            <person name="Liu Y."/>
            <person name="Xu W."/>
            <person name="Pan J."/>
            <person name="Luo Z.H."/>
            <person name="Li M."/>
        </authorList>
    </citation>
    <scope>NUCLEOTIDE SEQUENCE [LARGE SCALE GENOMIC DNA]</scope>
    <source>
        <strain evidence="6">SpSt-339</strain>
    </source>
</reference>
<feature type="compositionally biased region" description="Pro residues" evidence="4">
    <location>
        <begin position="243"/>
        <end position="257"/>
    </location>
</feature>
<gene>
    <name evidence="6" type="ORF">ENQ76_01545</name>
</gene>
<comment type="caution">
    <text evidence="6">The sequence shown here is derived from an EMBL/GenBank/DDBJ whole genome shotgun (WGS) entry which is preliminary data.</text>
</comment>
<dbReference type="PROSITE" id="PS51318">
    <property type="entry name" value="TAT"/>
    <property type="match status" value="1"/>
</dbReference>
<evidence type="ECO:0000313" key="6">
    <source>
        <dbReference type="EMBL" id="HEN14138.1"/>
    </source>
</evidence>
<feature type="domain" description="Intradiol ring-cleavage dioxygenases" evidence="5">
    <location>
        <begin position="76"/>
        <end position="104"/>
    </location>
</feature>
<accession>A0A7C2JYV2</accession>